<keyword evidence="3" id="KW-1185">Reference proteome</keyword>
<dbReference type="EMBL" id="AP017928">
    <property type="protein sequence ID" value="BBA32109.1"/>
    <property type="molecule type" value="Genomic_DNA"/>
</dbReference>
<gene>
    <name evidence="2" type="ORF">sS8_0141</name>
</gene>
<sequence length="60" mass="6880">MQDGFIKVIGRRPVYPVPKGWNEPSETHRQDASGNACECRKDRTPGQRVIPTQPSRMDRE</sequence>
<evidence type="ECO:0000256" key="1">
    <source>
        <dbReference type="SAM" id="MobiDB-lite"/>
    </source>
</evidence>
<feature type="region of interest" description="Disordered" evidence="1">
    <location>
        <begin position="1"/>
        <end position="60"/>
    </location>
</feature>
<protein>
    <submittedName>
        <fullName evidence="2">Uncharacterized protein</fullName>
    </submittedName>
</protein>
<dbReference type="AlphaFoldDB" id="A0A286P387"/>
<proteinExistence type="predicted"/>
<accession>A0A286P387</accession>
<dbReference type="Proteomes" id="UP000266313">
    <property type="component" value="Chromosome"/>
</dbReference>
<dbReference type="KEGG" id="mmai:sS8_0141"/>
<evidence type="ECO:0000313" key="3">
    <source>
        <dbReference type="Proteomes" id="UP000266313"/>
    </source>
</evidence>
<organism evidence="2 3">
    <name type="scientific">Methylocaldum marinum</name>
    <dbReference type="NCBI Taxonomy" id="1432792"/>
    <lineage>
        <taxon>Bacteria</taxon>
        <taxon>Pseudomonadati</taxon>
        <taxon>Pseudomonadota</taxon>
        <taxon>Gammaproteobacteria</taxon>
        <taxon>Methylococcales</taxon>
        <taxon>Methylococcaceae</taxon>
        <taxon>Methylocaldum</taxon>
    </lineage>
</organism>
<name>A0A286P387_9GAMM</name>
<reference evidence="2 3" key="1">
    <citation type="submission" date="2016-12" db="EMBL/GenBank/DDBJ databases">
        <title>Genome sequencing of Methylocaldum marinum.</title>
        <authorList>
            <person name="Takeuchi M."/>
            <person name="Kamagata Y."/>
            <person name="Hiraoka S."/>
            <person name="Oshima K."/>
            <person name="Hattori M."/>
            <person name="Iwasaki W."/>
        </authorList>
    </citation>
    <scope>NUCLEOTIDE SEQUENCE [LARGE SCALE GENOMIC DNA]</scope>
    <source>
        <strain evidence="2 3">S8</strain>
    </source>
</reference>
<feature type="compositionally biased region" description="Polar residues" evidence="1">
    <location>
        <begin position="50"/>
        <end position="60"/>
    </location>
</feature>
<evidence type="ECO:0000313" key="2">
    <source>
        <dbReference type="EMBL" id="BBA32109.1"/>
    </source>
</evidence>